<dbReference type="InterPro" id="IPR001128">
    <property type="entry name" value="Cyt_P450"/>
</dbReference>
<dbReference type="CDD" id="cd11067">
    <property type="entry name" value="CYP152"/>
    <property type="match status" value="1"/>
</dbReference>
<dbReference type="InterPro" id="IPR050705">
    <property type="entry name" value="Cytochrome_P450_3A"/>
</dbReference>
<dbReference type="GO" id="GO:0004497">
    <property type="term" value="F:monooxygenase activity"/>
    <property type="evidence" value="ECO:0007669"/>
    <property type="project" value="InterPro"/>
</dbReference>
<dbReference type="GO" id="GO:0020037">
    <property type="term" value="F:heme binding"/>
    <property type="evidence" value="ECO:0007669"/>
    <property type="project" value="InterPro"/>
</dbReference>
<dbReference type="InterPro" id="IPR036396">
    <property type="entry name" value="Cyt_P450_sf"/>
</dbReference>
<proteinExistence type="inferred from homology"/>
<gene>
    <name evidence="6" type="primary">cypC</name>
    <name evidence="6" type="ORF">Pme01_55290</name>
</gene>
<dbReference type="RefSeq" id="WP_168117425.1">
    <property type="nucleotide sequence ID" value="NZ_BOON01000061.1"/>
</dbReference>
<dbReference type="EMBL" id="BOON01000061">
    <property type="protein sequence ID" value="GII25932.1"/>
    <property type="molecule type" value="Genomic_DNA"/>
</dbReference>
<dbReference type="PANTHER" id="PTHR24302">
    <property type="entry name" value="CYTOCHROME P450 FAMILY 3"/>
    <property type="match status" value="1"/>
</dbReference>
<evidence type="ECO:0000256" key="5">
    <source>
        <dbReference type="ARBA" id="ARBA00023004"/>
    </source>
</evidence>
<dbReference type="AlphaFoldDB" id="A0A8J3TIS2"/>
<organism evidence="6 7">
    <name type="scientific">Planosporangium mesophilum</name>
    <dbReference type="NCBI Taxonomy" id="689768"/>
    <lineage>
        <taxon>Bacteria</taxon>
        <taxon>Bacillati</taxon>
        <taxon>Actinomycetota</taxon>
        <taxon>Actinomycetes</taxon>
        <taxon>Micromonosporales</taxon>
        <taxon>Micromonosporaceae</taxon>
        <taxon>Planosporangium</taxon>
    </lineage>
</organism>
<evidence type="ECO:0000256" key="3">
    <source>
        <dbReference type="ARBA" id="ARBA00022723"/>
    </source>
</evidence>
<dbReference type="Proteomes" id="UP000599074">
    <property type="component" value="Unassembled WGS sequence"/>
</dbReference>
<comment type="caution">
    <text evidence="6">The sequence shown here is derived from an EMBL/GenBank/DDBJ whole genome shotgun (WGS) entry which is preliminary data.</text>
</comment>
<dbReference type="GO" id="GO:0016705">
    <property type="term" value="F:oxidoreductase activity, acting on paired donors, with incorporation or reduction of molecular oxygen"/>
    <property type="evidence" value="ECO:0007669"/>
    <property type="project" value="InterPro"/>
</dbReference>
<reference evidence="6" key="1">
    <citation type="submission" date="2021-01" db="EMBL/GenBank/DDBJ databases">
        <title>Whole genome shotgun sequence of Planosporangium mesophilum NBRC 109066.</title>
        <authorList>
            <person name="Komaki H."/>
            <person name="Tamura T."/>
        </authorList>
    </citation>
    <scope>NUCLEOTIDE SEQUENCE</scope>
    <source>
        <strain evidence="6">NBRC 109066</strain>
    </source>
</reference>
<dbReference type="GO" id="GO:0005506">
    <property type="term" value="F:iron ion binding"/>
    <property type="evidence" value="ECO:0007669"/>
    <property type="project" value="InterPro"/>
</dbReference>
<evidence type="ECO:0000313" key="7">
    <source>
        <dbReference type="Proteomes" id="UP000599074"/>
    </source>
</evidence>
<sequence length="439" mass="50102">MTTQRQGERPPKVRRNTIPTRRFLDRTLLFFAEGYTFTTRRYRRWRARAFDTRVLGRRTVFMSGRDATSLFYDGSRIVQSRLVPWPIRTTLFGEGAVHFLEGEAHRHRKAMFLSLVTPDAVAALAAATARRWDAAIDRWTPTSRIVLFDEAVQILGSAAFAWAGIPLERVDSGRRARDLATIVDGFGSIGLRHLRARLARTRSDRWARRLIADCRAGRLHPPAGSALDVIARHRDPDGRPLDERVAATELLNVVRPTVAVAYFVTFAALAMHTYPEWHRRLAYADEAFVEAFGYELRRFYPFAPVLGARVRQEFVWLGRRFPRGRQVMLDVFGTDRDPEAWTDPDRFDPYRFVGRKPDKLAWIPHGDGDPATSHRCAGEGVTTELLKTAVRKLCQLRYDVPPQDLDAPLNRMPTRPRSGFVMANVQRVPVRAMAGSQVR</sequence>
<dbReference type="Pfam" id="PF00067">
    <property type="entry name" value="p450"/>
    <property type="match status" value="1"/>
</dbReference>
<keyword evidence="4" id="KW-0560">Oxidoreductase</keyword>
<protein>
    <submittedName>
        <fullName evidence="6">Fatty-acid peroxygenase</fullName>
    </submittedName>
</protein>
<keyword evidence="2" id="KW-0349">Heme</keyword>
<dbReference type="PANTHER" id="PTHR24302:SF15">
    <property type="entry name" value="FATTY-ACID PEROXYGENASE"/>
    <property type="match status" value="1"/>
</dbReference>
<accession>A0A8J3TIS2</accession>
<evidence type="ECO:0000313" key="6">
    <source>
        <dbReference type="EMBL" id="GII25932.1"/>
    </source>
</evidence>
<keyword evidence="7" id="KW-1185">Reference proteome</keyword>
<dbReference type="Gene3D" id="1.10.630.10">
    <property type="entry name" value="Cytochrome P450"/>
    <property type="match status" value="1"/>
</dbReference>
<evidence type="ECO:0000256" key="4">
    <source>
        <dbReference type="ARBA" id="ARBA00023002"/>
    </source>
</evidence>
<dbReference type="SUPFAM" id="SSF48264">
    <property type="entry name" value="Cytochrome P450"/>
    <property type="match status" value="1"/>
</dbReference>
<keyword evidence="3" id="KW-0479">Metal-binding</keyword>
<name>A0A8J3TIS2_9ACTN</name>
<keyword evidence="5" id="KW-0408">Iron</keyword>
<evidence type="ECO:0000256" key="2">
    <source>
        <dbReference type="ARBA" id="ARBA00022617"/>
    </source>
</evidence>
<comment type="similarity">
    <text evidence="1">Belongs to the cytochrome P450 family.</text>
</comment>
<evidence type="ECO:0000256" key="1">
    <source>
        <dbReference type="ARBA" id="ARBA00010617"/>
    </source>
</evidence>